<evidence type="ECO:0000256" key="1">
    <source>
        <dbReference type="SAM" id="Coils"/>
    </source>
</evidence>
<dbReference type="STRING" id="367110.Q7S0D7"/>
<feature type="compositionally biased region" description="Acidic residues" evidence="2">
    <location>
        <begin position="74"/>
        <end position="87"/>
    </location>
</feature>
<feature type="compositionally biased region" description="Basic residues" evidence="2">
    <location>
        <begin position="10"/>
        <end position="21"/>
    </location>
</feature>
<organism evidence="3 4">
    <name type="scientific">Neurospora crassa (strain ATCC 24698 / 74-OR23-1A / CBS 708.71 / DSM 1257 / FGSC 987)</name>
    <dbReference type="NCBI Taxonomy" id="367110"/>
    <lineage>
        <taxon>Eukaryota</taxon>
        <taxon>Fungi</taxon>
        <taxon>Dikarya</taxon>
        <taxon>Ascomycota</taxon>
        <taxon>Pezizomycotina</taxon>
        <taxon>Sordariomycetes</taxon>
        <taxon>Sordariomycetidae</taxon>
        <taxon>Sordariales</taxon>
        <taxon>Sordariaceae</taxon>
        <taxon>Neurospora</taxon>
    </lineage>
</organism>
<dbReference type="OMA" id="HMREADI"/>
<evidence type="ECO:0000313" key="4">
    <source>
        <dbReference type="Proteomes" id="UP000001805"/>
    </source>
</evidence>
<name>Q7S0D7_NEUCR</name>
<dbReference type="RefSeq" id="XP_958011.1">
    <property type="nucleotide sequence ID" value="XM_952918.1"/>
</dbReference>
<dbReference type="PaxDb" id="5141-EFNCRP00000006985"/>
<evidence type="ECO:0000256" key="2">
    <source>
        <dbReference type="SAM" id="MobiDB-lite"/>
    </source>
</evidence>
<dbReference type="EMBL" id="CM002241">
    <property type="protein sequence ID" value="EAA28775.1"/>
    <property type="molecule type" value="Genomic_DNA"/>
</dbReference>
<keyword evidence="4" id="KW-1185">Reference proteome</keyword>
<proteinExistence type="predicted"/>
<dbReference type="AlphaFoldDB" id="Q7S0D7"/>
<dbReference type="KEGG" id="ncr:NCU09969"/>
<feature type="coiled-coil region" evidence="1">
    <location>
        <begin position="300"/>
        <end position="351"/>
    </location>
</feature>
<dbReference type="HOGENOM" id="CLU_003335_0_0_1"/>
<protein>
    <submittedName>
        <fullName evidence="3">Uncharacterized protein</fullName>
    </submittedName>
</protein>
<accession>Q7S0D7</accession>
<sequence length="1276" mass="143426">MGKQGDLPRRKPRLPGRKHRRSADPEEIQDLPEQQNNDQDQEVQEADERQYGQDIMMTDPASSPPSHYGNVDSAVEEPVEEGDDEMQSIEWIGESSAPPSPASDQEWETESESNDDDDALVDVDELRIGDLEDAIAQATQSGISLDDVLGAEDYEDIVVAVESEPFDEINAPRPEEEEEGPGFGRPRDEGDTSILVPSRQNKSVQMTAFEMALATFVDLTGLSRKNWEALREALFLLRDEAGNVPEPIRLLPPQKSTLLSRMRNRLPMMHMREADIPLNVVKLPTLPANVKDNERRKIEISRIREELKKAASTAKKTENRVKRHEGTVEELQELTLAADRAKARLEKLKASSTIELARLGTESQSADSDAGPLPVVTTPLTFFDPPTLFKNIAASDLGRRAHSGPGHFVDNPHEFFESDAWLSSVRTTSGQYAHIILDGGAKGPVIFPCDWIYYRCTKTPDRCPLACNNVPDESVHAKAHIGRVHAVGFDHRAKKACTPDRDQLCLRIQEAHRRGAITLDNGITPEQEARELILTDKFTYIPETKVYAHVVTKVYTDYSFGEDHRDPGLTIKPRLGARQKQQTPFPKYDQPQAENSGFKGPRGTKFCRCCFTFSGAGKPTRDTPGNPDAQINFDIVNNGRYHLQIMEMQRFMASLKNASNINRYGTQWGISNPFPALAQLSPALDIVMSRPPDAAHSEFNGIACMAHLLFCWTLLTPAARMQYIVQLQTWPFPPGWQRLQSPYKHLKSYKMSDHGRWLIIIPALLLHWLKRDHLIQRFCIRAETETGKDPVDLVIETLAKLAKSATLLMGTKISKHDRRRLSEIVYEARHLFNQLHVFATTSASGSRAASGAGTPLGGGDTPTPAPSQAKTCIVLQNLQKSVASYRHVTVVPDGMHQNRGEHARYFKRRVYETNYSNVEKVLLMKMNFQETIRLVLLNTHEDADPELTAQMAELHRKCPTLFNRTLSHSDRNEMRDKEEELEYDIDMPQADPNHLSPAAINGIPVKELNLITHIANEGQPLPGFATIDYMTTTWTKLLRHAYRYDYGAPPDYPPVFNEHRKIQFSRKLAFTDSASNYRFKFSCNDYIKFVYRYDNESQSEFRIGRIEHIFVMDYYKARHIFALVIPIKRTKARQPLLDLEIVEEIPNEPIIIGISAIRPVCLYMSQPPSSVLERPTARTLTSAWCMSTNVTAGIQSGVQPCCVATVRVTAGIQSDVRPCGVQVAPVWAFHPMRDRAVCGEHSCAGVGSQSVCDRTVCSRAGLTRNVEAQPEAQPRA</sequence>
<evidence type="ECO:0000313" key="3">
    <source>
        <dbReference type="EMBL" id="EAA28775.1"/>
    </source>
</evidence>
<feature type="region of interest" description="Disordered" evidence="2">
    <location>
        <begin position="169"/>
        <end position="197"/>
    </location>
</feature>
<dbReference type="VEuPathDB" id="FungiDB:NCU09969"/>
<dbReference type="Proteomes" id="UP000001805">
    <property type="component" value="Chromosome 5, Linkage Group VI"/>
</dbReference>
<feature type="region of interest" description="Disordered" evidence="2">
    <location>
        <begin position="566"/>
        <end position="597"/>
    </location>
</feature>
<feature type="region of interest" description="Disordered" evidence="2">
    <location>
        <begin position="845"/>
        <end position="867"/>
    </location>
</feature>
<dbReference type="OrthoDB" id="5372708at2759"/>
<feature type="region of interest" description="Disordered" evidence="2">
    <location>
        <begin position="1"/>
        <end position="120"/>
    </location>
</feature>
<feature type="compositionally biased region" description="Acidic residues" evidence="2">
    <location>
        <begin position="105"/>
        <end position="120"/>
    </location>
</feature>
<dbReference type="InParanoid" id="Q7S0D7"/>
<keyword evidence="1" id="KW-0175">Coiled coil</keyword>
<reference evidence="3 4" key="1">
    <citation type="journal article" date="2003" name="Nature">
        <title>The genome sequence of the filamentous fungus Neurospora crassa.</title>
        <authorList>
            <person name="Galagan J.E."/>
            <person name="Calvo S.E."/>
            <person name="Borkovich K.A."/>
            <person name="Selker E.U."/>
            <person name="Read N.D."/>
            <person name="Jaffe D."/>
            <person name="FitzHugh W."/>
            <person name="Ma L.J."/>
            <person name="Smirnov S."/>
            <person name="Purcell S."/>
            <person name="Rehman B."/>
            <person name="Elkins T."/>
            <person name="Engels R."/>
            <person name="Wang S."/>
            <person name="Nielsen C.B."/>
            <person name="Butler J."/>
            <person name="Endrizzi M."/>
            <person name="Qui D."/>
            <person name="Ianakiev P."/>
            <person name="Bell-Pedersen D."/>
            <person name="Nelson M.A."/>
            <person name="Werner-Washburne M."/>
            <person name="Selitrennikoff C.P."/>
            <person name="Kinsey J.A."/>
            <person name="Braun E.L."/>
            <person name="Zelter A."/>
            <person name="Schulte U."/>
            <person name="Kothe G.O."/>
            <person name="Jedd G."/>
            <person name="Mewes W."/>
            <person name="Staben C."/>
            <person name="Marcotte E."/>
            <person name="Greenberg D."/>
            <person name="Roy A."/>
            <person name="Foley K."/>
            <person name="Naylor J."/>
            <person name="Stange-Thomann N."/>
            <person name="Barrett R."/>
            <person name="Gnerre S."/>
            <person name="Kamal M."/>
            <person name="Kamvysselis M."/>
            <person name="Mauceli E."/>
            <person name="Bielke C."/>
            <person name="Rudd S."/>
            <person name="Frishman D."/>
            <person name="Krystofova S."/>
            <person name="Rasmussen C."/>
            <person name="Metzenberg R.L."/>
            <person name="Perkins D.D."/>
            <person name="Kroken S."/>
            <person name="Cogoni C."/>
            <person name="Macino G."/>
            <person name="Catcheside D."/>
            <person name="Li W."/>
            <person name="Pratt R.J."/>
            <person name="Osmani S.A."/>
            <person name="DeSouza C.P."/>
            <person name="Glass L."/>
            <person name="Orbach M.J."/>
            <person name="Berglund J.A."/>
            <person name="Voelker R."/>
            <person name="Yarden O."/>
            <person name="Plamann M."/>
            <person name="Seiler S."/>
            <person name="Dunlap J."/>
            <person name="Radford A."/>
            <person name="Aramayo R."/>
            <person name="Natvig D.O."/>
            <person name="Alex L.A."/>
            <person name="Mannhaupt G."/>
            <person name="Ebbole D.J."/>
            <person name="Freitag M."/>
            <person name="Paulsen I."/>
            <person name="Sachs M.S."/>
            <person name="Lander E.S."/>
            <person name="Nusbaum C."/>
            <person name="Birren B."/>
        </authorList>
    </citation>
    <scope>NUCLEOTIDE SEQUENCE [LARGE SCALE GENOMIC DNA]</scope>
    <source>
        <strain evidence="4">ATCC 24698 / 74-OR23-1A / CBS 708.71 / DSM 1257 / FGSC 987</strain>
    </source>
</reference>
<gene>
    <name evidence="3" type="ORF">NCU09969</name>
</gene>
<dbReference type="GeneID" id="3874158"/>